<dbReference type="Proteomes" id="UP000198894">
    <property type="component" value="Unassembled WGS sequence"/>
</dbReference>
<protein>
    <submittedName>
        <fullName evidence="1">Uncharacterized protein</fullName>
    </submittedName>
</protein>
<dbReference type="AlphaFoldDB" id="A0A1G8MLH3"/>
<accession>A0A1G8MLH3</accession>
<evidence type="ECO:0000313" key="1">
    <source>
        <dbReference type="EMBL" id="SDI68829.1"/>
    </source>
</evidence>
<keyword evidence="2" id="KW-1185">Reference proteome</keyword>
<proteinExistence type="predicted"/>
<sequence length="61" mass="6769">MPGLRKANFSKSCVPCWGNPENPTQSEKAGCAAAQKRYFRRTFASPKPVASARRSLKQTVR</sequence>
<name>A0A1G8MLH3_9HYPH</name>
<organism evidence="1 2">
    <name type="scientific">Mesorhizobium muleiense</name>
    <dbReference type="NCBI Taxonomy" id="1004279"/>
    <lineage>
        <taxon>Bacteria</taxon>
        <taxon>Pseudomonadati</taxon>
        <taxon>Pseudomonadota</taxon>
        <taxon>Alphaproteobacteria</taxon>
        <taxon>Hyphomicrobiales</taxon>
        <taxon>Phyllobacteriaceae</taxon>
        <taxon>Mesorhizobium</taxon>
    </lineage>
</organism>
<dbReference type="EMBL" id="FNEE01000002">
    <property type="protein sequence ID" value="SDI68829.1"/>
    <property type="molecule type" value="Genomic_DNA"/>
</dbReference>
<gene>
    <name evidence="1" type="ORF">SAMN05428953_102604</name>
</gene>
<reference evidence="2" key="1">
    <citation type="submission" date="2016-10" db="EMBL/GenBank/DDBJ databases">
        <authorList>
            <person name="Varghese N."/>
            <person name="Submissions S."/>
        </authorList>
    </citation>
    <scope>NUCLEOTIDE SEQUENCE [LARGE SCALE GENOMIC DNA]</scope>
    <source>
        <strain evidence="2">CGMCC 1.11022</strain>
    </source>
</reference>
<evidence type="ECO:0000313" key="2">
    <source>
        <dbReference type="Proteomes" id="UP000198894"/>
    </source>
</evidence>